<protein>
    <submittedName>
        <fullName evidence="2">Uncharacterized protein</fullName>
    </submittedName>
</protein>
<evidence type="ECO:0000313" key="2">
    <source>
        <dbReference type="EMBL" id="PUU78223.1"/>
    </source>
</evidence>
<keyword evidence="1" id="KW-0472">Membrane</keyword>
<dbReference type="EMBL" id="NESQ01000127">
    <property type="protein sequence ID" value="PUU78223.1"/>
    <property type="molecule type" value="Genomic_DNA"/>
</dbReference>
<dbReference type="AlphaFoldDB" id="A0A2T6ZRX9"/>
<name>A0A2T6ZRX9_TUBBO</name>
<keyword evidence="1" id="KW-0812">Transmembrane</keyword>
<reference evidence="2 3" key="1">
    <citation type="submission" date="2017-04" db="EMBL/GenBank/DDBJ databases">
        <title>Draft genome sequence of Tuber borchii Vittad., a whitish edible truffle.</title>
        <authorList>
            <consortium name="DOE Joint Genome Institute"/>
            <person name="Murat C."/>
            <person name="Kuo A."/>
            <person name="Barry K.W."/>
            <person name="Clum A."/>
            <person name="Dockter R.B."/>
            <person name="Fauchery L."/>
            <person name="Iotti M."/>
            <person name="Kohler A."/>
            <person name="Labutti K."/>
            <person name="Lindquist E.A."/>
            <person name="Lipzen A."/>
            <person name="Ohm R.A."/>
            <person name="Wang M."/>
            <person name="Grigoriev I.V."/>
            <person name="Zambonelli A."/>
            <person name="Martin F.M."/>
        </authorList>
    </citation>
    <scope>NUCLEOTIDE SEQUENCE [LARGE SCALE GENOMIC DNA]</scope>
    <source>
        <strain evidence="2 3">Tbo3840</strain>
    </source>
</reference>
<gene>
    <name evidence="2" type="ORF">B9Z19DRAFT_97093</name>
</gene>
<keyword evidence="3" id="KW-1185">Reference proteome</keyword>
<feature type="transmembrane region" description="Helical" evidence="1">
    <location>
        <begin position="114"/>
        <end position="137"/>
    </location>
</feature>
<comment type="caution">
    <text evidence="2">The sequence shown here is derived from an EMBL/GenBank/DDBJ whole genome shotgun (WGS) entry which is preliminary data.</text>
</comment>
<sequence length="152" mass="17675">MVIVLEECCYYTILPHLPCLHIHTYLRYLPFLGCGTVRGNPPPYSHLQCPPVWFFFSFLLAILRTFRLTHLIPIFSLAWVNCILPSAFCRRRRTFGPGLVAVVGRCLLPYRRRCFCLCIFFICSTYIPYLTGLYLLISFSWNVVRPASFSLP</sequence>
<evidence type="ECO:0000256" key="1">
    <source>
        <dbReference type="SAM" id="Phobius"/>
    </source>
</evidence>
<dbReference type="Proteomes" id="UP000244722">
    <property type="component" value="Unassembled WGS sequence"/>
</dbReference>
<accession>A0A2T6ZRX9</accession>
<proteinExistence type="predicted"/>
<organism evidence="2 3">
    <name type="scientific">Tuber borchii</name>
    <name type="common">White truffle</name>
    <dbReference type="NCBI Taxonomy" id="42251"/>
    <lineage>
        <taxon>Eukaryota</taxon>
        <taxon>Fungi</taxon>
        <taxon>Dikarya</taxon>
        <taxon>Ascomycota</taxon>
        <taxon>Pezizomycotina</taxon>
        <taxon>Pezizomycetes</taxon>
        <taxon>Pezizales</taxon>
        <taxon>Tuberaceae</taxon>
        <taxon>Tuber</taxon>
    </lineage>
</organism>
<feature type="transmembrane region" description="Helical" evidence="1">
    <location>
        <begin position="52"/>
        <end position="84"/>
    </location>
</feature>
<evidence type="ECO:0000313" key="3">
    <source>
        <dbReference type="Proteomes" id="UP000244722"/>
    </source>
</evidence>
<keyword evidence="1" id="KW-1133">Transmembrane helix</keyword>